<keyword evidence="4" id="KW-1133">Transmembrane helix</keyword>
<feature type="domain" description="HAMP" evidence="6">
    <location>
        <begin position="370"/>
        <end position="423"/>
    </location>
</feature>
<evidence type="ECO:0000256" key="4">
    <source>
        <dbReference type="SAM" id="Phobius"/>
    </source>
</evidence>
<dbReference type="PANTHER" id="PTHR32089:SF112">
    <property type="entry name" value="LYSOZYME-LIKE PROTEIN-RELATED"/>
    <property type="match status" value="1"/>
</dbReference>
<dbReference type="eggNOG" id="COG0840">
    <property type="taxonomic scope" value="Bacteria"/>
</dbReference>
<dbReference type="Pfam" id="PF00672">
    <property type="entry name" value="HAMP"/>
    <property type="match status" value="1"/>
</dbReference>
<organism evidence="7 8">
    <name type="scientific">Pararhodospirillum photometricum DSM 122</name>
    <dbReference type="NCBI Taxonomy" id="1150469"/>
    <lineage>
        <taxon>Bacteria</taxon>
        <taxon>Pseudomonadati</taxon>
        <taxon>Pseudomonadota</taxon>
        <taxon>Alphaproteobacteria</taxon>
        <taxon>Rhodospirillales</taxon>
        <taxon>Rhodospirillaceae</taxon>
        <taxon>Pararhodospirillum</taxon>
    </lineage>
</organism>
<evidence type="ECO:0000259" key="6">
    <source>
        <dbReference type="PROSITE" id="PS50885"/>
    </source>
</evidence>
<dbReference type="HOGENOM" id="CLU_000445_107_27_5"/>
<dbReference type="KEGG" id="rpm:RSPPHO_01011"/>
<dbReference type="Proteomes" id="UP000033220">
    <property type="component" value="Chromosome DSM 122"/>
</dbReference>
<sequence>MSRGPPRFTAARAVAFLTRSGAREVVMKVQQAFSLCVAALGGIAGVACVLFLSVDVGIYEANGRAQALTSTAAAMARVDEIFSLERGDTNAGLLAPDAADVRLKATVQERRLATDQIFAAATAALATSPGASSGPALAALETMMRTLAEMRVKADRALDVAKDGRDGAFVKAFGPETLALQGTLLQSLDGVERDIRAASADVAASVAIARLAMDLRQAVGARAVLFTNVVAAAKPPEADTRALLAAAKGRVDENWRYLGVLSARLGDPPSIRAALLAVQKDYVEASERLYGGVLDSYAKTGASGLAVADFRAQQRDQIQSTLKIRDAALAQAQAVAAHARAQALARLTVTGGGLALAVLLGVGIYVYFVRRVIRPLQGISEGLHQMAEGGRDIVLPNSPRDDEIGRIVRAVTVLNDGLRQAEAQAAADARAKERLEAEKHEALGAVADSFEAQVRSVVRGVAERAAQVHDQTAAMVRMAGETADQSGAVTRVSLQANEHVETVAAAAEELAASIQEIARQVGAASTVSGDAVTQATDVGAIMTSLTTSTGRIGQIVQLINDVAAQTNLLALNATIEAARAGEAGKGFAVVAGEVKHLASQTARATGEIASEIGEVQKVSRDAAEAITGIGETIGRLSEITQAIAAAVEQQAAATREISGNVGEAAQGTRQVGEAIEGVQATATRSGATARQTLDAAQDLTRQSDVLQQEVDSFVARVRLV</sequence>
<dbReference type="STRING" id="1150469.RSPPHO_01011"/>
<evidence type="ECO:0000256" key="1">
    <source>
        <dbReference type="ARBA" id="ARBA00023224"/>
    </source>
</evidence>
<reference evidence="7 8" key="1">
    <citation type="submission" date="2012-02" db="EMBL/GenBank/DDBJ databases">
        <title>Shotgun genome sequence of Phaeospirillum photometricum DSM 122.</title>
        <authorList>
            <person name="Duquesne K."/>
            <person name="Sturgis J."/>
        </authorList>
    </citation>
    <scope>NUCLEOTIDE SEQUENCE [LARGE SCALE GENOMIC DNA]</scope>
    <source>
        <strain evidence="8">DSM122</strain>
    </source>
</reference>
<dbReference type="AlphaFoldDB" id="H6SRV8"/>
<dbReference type="SMART" id="SM00304">
    <property type="entry name" value="HAMP"/>
    <property type="match status" value="1"/>
</dbReference>
<keyword evidence="8" id="KW-1185">Reference proteome</keyword>
<dbReference type="InterPro" id="IPR004090">
    <property type="entry name" value="Chemotax_Me-accpt_rcpt"/>
</dbReference>
<dbReference type="GO" id="GO:0006935">
    <property type="term" value="P:chemotaxis"/>
    <property type="evidence" value="ECO:0007669"/>
    <property type="project" value="InterPro"/>
</dbReference>
<dbReference type="EMBL" id="HE663493">
    <property type="protein sequence ID" value="CCG07637.1"/>
    <property type="molecule type" value="Genomic_DNA"/>
</dbReference>
<dbReference type="PRINTS" id="PR00260">
    <property type="entry name" value="CHEMTRNSDUCR"/>
</dbReference>
<evidence type="ECO:0000313" key="8">
    <source>
        <dbReference type="Proteomes" id="UP000033220"/>
    </source>
</evidence>
<feature type="transmembrane region" description="Helical" evidence="4">
    <location>
        <begin position="347"/>
        <end position="368"/>
    </location>
</feature>
<gene>
    <name evidence="7" type="ORF">RSPPHO_01011</name>
</gene>
<dbReference type="GO" id="GO:0004888">
    <property type="term" value="F:transmembrane signaling receptor activity"/>
    <property type="evidence" value="ECO:0007669"/>
    <property type="project" value="InterPro"/>
</dbReference>
<dbReference type="SUPFAM" id="SSF58104">
    <property type="entry name" value="Methyl-accepting chemotaxis protein (MCP) signaling domain"/>
    <property type="match status" value="1"/>
</dbReference>
<dbReference type="Pfam" id="PF00015">
    <property type="entry name" value="MCPsignal"/>
    <property type="match status" value="1"/>
</dbReference>
<evidence type="ECO:0000313" key="7">
    <source>
        <dbReference type="EMBL" id="CCG07637.1"/>
    </source>
</evidence>
<protein>
    <submittedName>
        <fullName evidence="7">Chemotaxis sensory transducer</fullName>
    </submittedName>
</protein>
<evidence type="ECO:0000256" key="3">
    <source>
        <dbReference type="PROSITE-ProRule" id="PRU00284"/>
    </source>
</evidence>
<proteinExistence type="inferred from homology"/>
<accession>H6SRV8</accession>
<name>H6SRV8_PARPM</name>
<keyword evidence="4" id="KW-0472">Membrane</keyword>
<keyword evidence="4" id="KW-0812">Transmembrane</keyword>
<evidence type="ECO:0000256" key="2">
    <source>
        <dbReference type="ARBA" id="ARBA00029447"/>
    </source>
</evidence>
<dbReference type="PANTHER" id="PTHR32089">
    <property type="entry name" value="METHYL-ACCEPTING CHEMOTAXIS PROTEIN MCPB"/>
    <property type="match status" value="1"/>
</dbReference>
<dbReference type="PROSITE" id="PS50885">
    <property type="entry name" value="HAMP"/>
    <property type="match status" value="1"/>
</dbReference>
<feature type="transmembrane region" description="Helical" evidence="4">
    <location>
        <begin position="32"/>
        <end position="54"/>
    </location>
</feature>
<dbReference type="InterPro" id="IPR004089">
    <property type="entry name" value="MCPsignal_dom"/>
</dbReference>
<dbReference type="GO" id="GO:0016020">
    <property type="term" value="C:membrane"/>
    <property type="evidence" value="ECO:0007669"/>
    <property type="project" value="InterPro"/>
</dbReference>
<feature type="domain" description="Methyl-accepting transducer" evidence="5">
    <location>
        <begin position="446"/>
        <end position="686"/>
    </location>
</feature>
<dbReference type="Gene3D" id="6.10.340.10">
    <property type="match status" value="1"/>
</dbReference>
<dbReference type="Gene3D" id="1.10.287.950">
    <property type="entry name" value="Methyl-accepting chemotaxis protein"/>
    <property type="match status" value="1"/>
</dbReference>
<dbReference type="GO" id="GO:0007165">
    <property type="term" value="P:signal transduction"/>
    <property type="evidence" value="ECO:0007669"/>
    <property type="project" value="UniProtKB-KW"/>
</dbReference>
<dbReference type="InterPro" id="IPR003660">
    <property type="entry name" value="HAMP_dom"/>
</dbReference>
<dbReference type="PROSITE" id="PS50111">
    <property type="entry name" value="CHEMOTAXIS_TRANSDUC_2"/>
    <property type="match status" value="1"/>
</dbReference>
<keyword evidence="1 3" id="KW-0807">Transducer</keyword>
<dbReference type="PATRIC" id="fig|1150469.3.peg.1154"/>
<dbReference type="SMART" id="SM00283">
    <property type="entry name" value="MA"/>
    <property type="match status" value="1"/>
</dbReference>
<evidence type="ECO:0000259" key="5">
    <source>
        <dbReference type="PROSITE" id="PS50111"/>
    </source>
</evidence>
<comment type="similarity">
    <text evidence="2">Belongs to the methyl-accepting chemotaxis (MCP) protein family.</text>
</comment>